<reference evidence="6 7" key="1">
    <citation type="journal article" date="2016" name="BMC Genomics">
        <title>Comparative genomics reveals Cyclospora cayetanensis possesses coccidia-like metabolism and invasion components but unique surface antigens.</title>
        <authorList>
            <person name="Liu S."/>
            <person name="Wang L."/>
            <person name="Zheng H."/>
            <person name="Xu Z."/>
            <person name="Roellig D.M."/>
            <person name="Li N."/>
            <person name="Frace M.A."/>
            <person name="Tang K."/>
            <person name="Arrowood M.J."/>
            <person name="Moss D.M."/>
            <person name="Zhang L."/>
            <person name="Feng Y."/>
            <person name="Xiao L."/>
        </authorList>
    </citation>
    <scope>NUCLEOTIDE SEQUENCE [LARGE SCALE GENOMIC DNA]</scope>
    <source>
        <strain evidence="6 7">CHN_HEN01</strain>
    </source>
</reference>
<feature type="region of interest" description="Disordered" evidence="4">
    <location>
        <begin position="319"/>
        <end position="382"/>
    </location>
</feature>
<comment type="caution">
    <text evidence="6">The sequence shown here is derived from an EMBL/GenBank/DDBJ whole genome shotgun (WGS) entry which is preliminary data.</text>
</comment>
<evidence type="ECO:0000256" key="1">
    <source>
        <dbReference type="ARBA" id="ARBA00022741"/>
    </source>
</evidence>
<dbReference type="InterPro" id="IPR000719">
    <property type="entry name" value="Prot_kinase_dom"/>
</dbReference>
<accession>A0A1D3CUA1</accession>
<dbReference type="InterPro" id="IPR008271">
    <property type="entry name" value="Ser/Thr_kinase_AS"/>
</dbReference>
<dbReference type="InParanoid" id="A0A1D3CUA1"/>
<organism evidence="6 7">
    <name type="scientific">Cyclospora cayetanensis</name>
    <dbReference type="NCBI Taxonomy" id="88456"/>
    <lineage>
        <taxon>Eukaryota</taxon>
        <taxon>Sar</taxon>
        <taxon>Alveolata</taxon>
        <taxon>Apicomplexa</taxon>
        <taxon>Conoidasida</taxon>
        <taxon>Coccidia</taxon>
        <taxon>Eucoccidiorida</taxon>
        <taxon>Eimeriorina</taxon>
        <taxon>Eimeriidae</taxon>
        <taxon>Cyclospora</taxon>
    </lineage>
</organism>
<dbReference type="VEuPathDB" id="ToxoDB:LOC34621681"/>
<keyword evidence="1 3" id="KW-0547">Nucleotide-binding</keyword>
<dbReference type="SMART" id="SM00220">
    <property type="entry name" value="S_TKc"/>
    <property type="match status" value="1"/>
</dbReference>
<feature type="compositionally biased region" description="Polar residues" evidence="4">
    <location>
        <begin position="362"/>
        <end position="373"/>
    </location>
</feature>
<dbReference type="PROSITE" id="PS50011">
    <property type="entry name" value="PROTEIN_KINASE_DOM"/>
    <property type="match status" value="1"/>
</dbReference>
<feature type="binding site" evidence="3">
    <location>
        <position position="521"/>
    </location>
    <ligand>
        <name>ATP</name>
        <dbReference type="ChEBI" id="CHEBI:30616"/>
    </ligand>
</feature>
<keyword evidence="7" id="KW-1185">Reference proteome</keyword>
<evidence type="ECO:0000313" key="6">
    <source>
        <dbReference type="EMBL" id="OEH74783.1"/>
    </source>
</evidence>
<protein>
    <submittedName>
        <fullName evidence="6">Tyrosine kinase-like</fullName>
    </submittedName>
</protein>
<dbReference type="GO" id="GO:0004674">
    <property type="term" value="F:protein serine/threonine kinase activity"/>
    <property type="evidence" value="ECO:0007669"/>
    <property type="project" value="TreeGrafter"/>
</dbReference>
<dbReference type="PANTHER" id="PTHR44329">
    <property type="entry name" value="SERINE/THREONINE-PROTEIN KINASE TNNI3K-RELATED"/>
    <property type="match status" value="1"/>
</dbReference>
<dbReference type="PROSITE" id="PS00107">
    <property type="entry name" value="PROTEIN_KINASE_ATP"/>
    <property type="match status" value="1"/>
</dbReference>
<evidence type="ECO:0000259" key="5">
    <source>
        <dbReference type="PROSITE" id="PS50011"/>
    </source>
</evidence>
<dbReference type="InterPro" id="IPR051681">
    <property type="entry name" value="Ser/Thr_Kinases-Pseudokinases"/>
</dbReference>
<evidence type="ECO:0000256" key="4">
    <source>
        <dbReference type="SAM" id="MobiDB-lite"/>
    </source>
</evidence>
<gene>
    <name evidence="6" type="ORF">cyc_05303</name>
</gene>
<dbReference type="Proteomes" id="UP000095192">
    <property type="component" value="Unassembled WGS sequence"/>
</dbReference>
<dbReference type="InterPro" id="IPR017441">
    <property type="entry name" value="Protein_kinase_ATP_BS"/>
</dbReference>
<evidence type="ECO:0000313" key="7">
    <source>
        <dbReference type="Proteomes" id="UP000095192"/>
    </source>
</evidence>
<name>A0A1D3CUA1_9EIME</name>
<proteinExistence type="predicted"/>
<feature type="region of interest" description="Disordered" evidence="4">
    <location>
        <begin position="1"/>
        <end position="29"/>
    </location>
</feature>
<keyword evidence="2 3" id="KW-0067">ATP-binding</keyword>
<dbReference type="AlphaFoldDB" id="A0A1D3CUA1"/>
<evidence type="ECO:0000256" key="3">
    <source>
        <dbReference type="PROSITE-ProRule" id="PRU10141"/>
    </source>
</evidence>
<dbReference type="InterPro" id="IPR011009">
    <property type="entry name" value="Kinase-like_dom_sf"/>
</dbReference>
<dbReference type="Gene3D" id="1.10.510.10">
    <property type="entry name" value="Transferase(Phosphotransferase) domain 1"/>
    <property type="match status" value="1"/>
</dbReference>
<dbReference type="GO" id="GO:0005524">
    <property type="term" value="F:ATP binding"/>
    <property type="evidence" value="ECO:0007669"/>
    <property type="project" value="UniProtKB-UniRule"/>
</dbReference>
<sequence>MAEERLSSSNSNLSNGISDTPKGVSRHGSSMRECYVDTAEIFARELLSNKTLSQPVSALKTLVVAHRLLAQIPVEAFLGCSLGKLPDQVLRMWSAAALQAVATASAPGAMPKGAAAKTAGELAAFPSLGSILCACADFFAEKLRLHRQLADCCTGTWSVSRFLRANAVSLETLVAFESEGVVPLNASAASELIGLLQRACALCLLLLQQKDSDAFVVIGSYLVLLADDIWGVAALVLRLLHALLQRCMRPAVSLQTGPSLVAVLASLSSPLKEALKSMQLAAARSQLLPYRPSSSTRRCMQTVLHVPLPADLEAVATGRQTHQYEDQRQQEQVATTHNNSGTSNAGRPSSPHAVAAAEPQPSRCSSGCNNSVAPSAAPADVNGAQHQLDQLKPLQQQHHRACEEGYDAAGATTAVNAEAPSIETAANAASFAAALGREEPTSPTQVAATGELESWAVASFEADLRGCSGKSSCCLRGLKTQLEALNLGVDPRELQIISVLGSGVSGTVLKATWRGCDVAVKPPVVHRDLKSLNILLTDSILSDTQTPVAKVADFGLSRLATATGGGEGLVGTEGAGSDHPNYRDIPGAVPVSIRTPAGGTVHWMPPEVMRGLSQGPAVDVFAFGIVLYELAAEALPYLRPRHSSNNQQQQQIDRRNVWLPPPPEICAAVLRGERPDERFILPQCPLILRDLMRRCWAEDPRTRPTFVEVVEELKAALEAL</sequence>
<dbReference type="VEuPathDB" id="ToxoDB:cyc_05303"/>
<evidence type="ECO:0000256" key="2">
    <source>
        <dbReference type="ARBA" id="ARBA00022840"/>
    </source>
</evidence>
<dbReference type="EMBL" id="JROU02001937">
    <property type="protein sequence ID" value="OEH74783.1"/>
    <property type="molecule type" value="Genomic_DNA"/>
</dbReference>
<dbReference type="Pfam" id="PF00069">
    <property type="entry name" value="Pkinase"/>
    <property type="match status" value="1"/>
</dbReference>
<dbReference type="SUPFAM" id="SSF56112">
    <property type="entry name" value="Protein kinase-like (PK-like)"/>
    <property type="match status" value="1"/>
</dbReference>
<feature type="domain" description="Protein kinase" evidence="5">
    <location>
        <begin position="358"/>
        <end position="717"/>
    </location>
</feature>
<dbReference type="PROSITE" id="PS00108">
    <property type="entry name" value="PROTEIN_KINASE_ST"/>
    <property type="match status" value="1"/>
</dbReference>
<feature type="compositionally biased region" description="Polar residues" evidence="4">
    <location>
        <begin position="330"/>
        <end position="347"/>
    </location>
</feature>